<comment type="caution">
    <text evidence="1">The sequence shown here is derived from an EMBL/GenBank/DDBJ whole genome shotgun (WGS) entry which is preliminary data.</text>
</comment>
<evidence type="ECO:0000313" key="1">
    <source>
        <dbReference type="EMBL" id="GJD95024.1"/>
    </source>
</evidence>
<proteinExistence type="predicted"/>
<dbReference type="RefSeq" id="WP_238244175.1">
    <property type="nucleotide sequence ID" value="NZ_BPQP01000032.1"/>
</dbReference>
<evidence type="ECO:0000313" key="2">
    <source>
        <dbReference type="Proteomes" id="UP001055125"/>
    </source>
</evidence>
<reference evidence="1" key="1">
    <citation type="journal article" date="2021" name="Front. Microbiol.">
        <title>Comprehensive Comparative Genomics and Phenotyping of Methylobacterium Species.</title>
        <authorList>
            <person name="Alessa O."/>
            <person name="Ogura Y."/>
            <person name="Fujitani Y."/>
            <person name="Takami H."/>
            <person name="Hayashi T."/>
            <person name="Sahin N."/>
            <person name="Tani A."/>
        </authorList>
    </citation>
    <scope>NUCLEOTIDE SEQUENCE</scope>
    <source>
        <strain evidence="1">DSM 19015</strain>
    </source>
</reference>
<dbReference type="EMBL" id="BPQP01000032">
    <property type="protein sequence ID" value="GJD95024.1"/>
    <property type="molecule type" value="Genomic_DNA"/>
</dbReference>
<keyword evidence="2" id="KW-1185">Reference proteome</keyword>
<protein>
    <submittedName>
        <fullName evidence="1">Uncharacterized protein</fullName>
    </submittedName>
</protein>
<sequence>MTPELRHELVSRRVEGIDAALLQVGLGRDAKDAALTIRAHLIDLLSLLDRNPGLDAAADDLQRSVHDVMEAGARGKVEDRQLRLLSKAYERFQSRLEAIGIIAAACQNSDGSGAGLGRSET</sequence>
<accession>A0ABQ4RZB0</accession>
<gene>
    <name evidence="1" type="ORF">OCOJLMKI_2233</name>
</gene>
<reference evidence="1" key="2">
    <citation type="submission" date="2021-08" db="EMBL/GenBank/DDBJ databases">
        <authorList>
            <person name="Tani A."/>
            <person name="Ola A."/>
            <person name="Ogura Y."/>
            <person name="Katsura K."/>
            <person name="Hayashi T."/>
        </authorList>
    </citation>
    <scope>NUCLEOTIDE SEQUENCE</scope>
    <source>
        <strain evidence="1">DSM 19015</strain>
    </source>
</reference>
<dbReference type="Proteomes" id="UP001055125">
    <property type="component" value="Unassembled WGS sequence"/>
</dbReference>
<organism evidence="1 2">
    <name type="scientific">Methylobacterium iners</name>
    <dbReference type="NCBI Taxonomy" id="418707"/>
    <lineage>
        <taxon>Bacteria</taxon>
        <taxon>Pseudomonadati</taxon>
        <taxon>Pseudomonadota</taxon>
        <taxon>Alphaproteobacteria</taxon>
        <taxon>Hyphomicrobiales</taxon>
        <taxon>Methylobacteriaceae</taxon>
        <taxon>Methylobacterium</taxon>
    </lineage>
</organism>
<name>A0ABQ4RZB0_9HYPH</name>